<feature type="transmembrane region" description="Helical" evidence="1">
    <location>
        <begin position="265"/>
        <end position="286"/>
    </location>
</feature>
<accession>A0A2W7TPN2</accession>
<feature type="transmembrane region" description="Helical" evidence="1">
    <location>
        <begin position="111"/>
        <end position="126"/>
    </location>
</feature>
<organism evidence="2 3">
    <name type="scientific">Flavobacterium aquariorum</name>
    <dbReference type="NCBI Taxonomy" id="2217670"/>
    <lineage>
        <taxon>Bacteria</taxon>
        <taxon>Pseudomonadati</taxon>
        <taxon>Bacteroidota</taxon>
        <taxon>Flavobacteriia</taxon>
        <taxon>Flavobacteriales</taxon>
        <taxon>Flavobacteriaceae</taxon>
        <taxon>Flavobacterium</taxon>
    </lineage>
</organism>
<keyword evidence="1" id="KW-1133">Transmembrane helix</keyword>
<dbReference type="OrthoDB" id="6631730at2"/>
<evidence type="ECO:0000313" key="2">
    <source>
        <dbReference type="EMBL" id="PZX92483.1"/>
    </source>
</evidence>
<gene>
    <name evidence="2" type="ORF">DOS84_15295</name>
</gene>
<reference evidence="2 3" key="1">
    <citation type="submission" date="2018-06" db="EMBL/GenBank/DDBJ databases">
        <title>Flavobacterium sp IMCC34762, genome.</title>
        <authorList>
            <person name="Joung Y."/>
            <person name="Cho J."/>
            <person name="Song J."/>
        </authorList>
    </citation>
    <scope>NUCLEOTIDE SEQUENCE [LARGE SCALE GENOMIC DNA]</scope>
    <source>
        <strain evidence="2 3">IMCC34762</strain>
    </source>
</reference>
<feature type="transmembrane region" description="Helical" evidence="1">
    <location>
        <begin position="318"/>
        <end position="337"/>
    </location>
</feature>
<dbReference type="EMBL" id="QKXH01000010">
    <property type="protein sequence ID" value="PZX92483.1"/>
    <property type="molecule type" value="Genomic_DNA"/>
</dbReference>
<feature type="transmembrane region" description="Helical" evidence="1">
    <location>
        <begin position="190"/>
        <end position="211"/>
    </location>
</feature>
<feature type="transmembrane region" description="Helical" evidence="1">
    <location>
        <begin position="27"/>
        <end position="43"/>
    </location>
</feature>
<dbReference type="Proteomes" id="UP000249177">
    <property type="component" value="Unassembled WGS sequence"/>
</dbReference>
<dbReference type="Pfam" id="PF14897">
    <property type="entry name" value="EpsG"/>
    <property type="match status" value="1"/>
</dbReference>
<feature type="transmembrane region" description="Helical" evidence="1">
    <location>
        <begin position="293"/>
        <end position="312"/>
    </location>
</feature>
<evidence type="ECO:0000313" key="3">
    <source>
        <dbReference type="Proteomes" id="UP000249177"/>
    </source>
</evidence>
<dbReference type="RefSeq" id="WP_111410990.1">
    <property type="nucleotide sequence ID" value="NZ_QKXH01000010.1"/>
</dbReference>
<feature type="transmembrane region" description="Helical" evidence="1">
    <location>
        <begin position="64"/>
        <end position="82"/>
    </location>
</feature>
<keyword evidence="3" id="KW-1185">Reference proteome</keyword>
<name>A0A2W7TPN2_9FLAO</name>
<feature type="transmembrane region" description="Helical" evidence="1">
    <location>
        <begin position="156"/>
        <end position="178"/>
    </location>
</feature>
<proteinExistence type="predicted"/>
<sequence>MILLLLFLFFIFSLISLFPPKEKITKKIIFLCLGFLLITIAGFRGEGVDRDYNNYIEMFQQQEFISTEPAFVLISIFIHSYIGDNYVFLFVIFAILGVTLKLIAIKKITDLWFLSLVIYLSNFFILHEMTQIRVGIASALLLLCIKPIYDRNWKIFLLFSALAFSFHYSAIVILPLWFLDQKPRKRVLLLSVPIAYVIYFLGINIITKIPIPMIQNKIEMYQTLMELGDEGSILINVFNLVFIAKIIIFYFLLYKYEIIIQNNKYASIVMKIYSISLISYLILAVMPPLATRVSELFSIVEIVAIPFVFYIFEPKYFSRSILIFIGVCLLLINLFYVKLITF</sequence>
<comment type="caution">
    <text evidence="2">The sequence shown here is derived from an EMBL/GenBank/DDBJ whole genome shotgun (WGS) entry which is preliminary data.</text>
</comment>
<protein>
    <recommendedName>
        <fullName evidence="4">EpsG family protein</fullName>
    </recommendedName>
</protein>
<evidence type="ECO:0008006" key="4">
    <source>
        <dbReference type="Google" id="ProtNLM"/>
    </source>
</evidence>
<feature type="transmembrane region" description="Helical" evidence="1">
    <location>
        <begin position="232"/>
        <end position="253"/>
    </location>
</feature>
<evidence type="ECO:0000256" key="1">
    <source>
        <dbReference type="SAM" id="Phobius"/>
    </source>
</evidence>
<keyword evidence="1" id="KW-0472">Membrane</keyword>
<dbReference type="AlphaFoldDB" id="A0A2W7TPN2"/>
<dbReference type="InterPro" id="IPR049458">
    <property type="entry name" value="EpsG-like"/>
</dbReference>
<feature type="transmembrane region" description="Helical" evidence="1">
    <location>
        <begin position="88"/>
        <end position="104"/>
    </location>
</feature>
<keyword evidence="1" id="KW-0812">Transmembrane</keyword>